<dbReference type="SFLD" id="SFLDG01020">
    <property type="entry name" value="Terpene_Cyclase_Like_2"/>
    <property type="match status" value="1"/>
</dbReference>
<name>A0A1H8NJD9_9ACTN</name>
<organism evidence="3 4">
    <name type="scientific">Actinacidiphila rubida</name>
    <dbReference type="NCBI Taxonomy" id="310780"/>
    <lineage>
        <taxon>Bacteria</taxon>
        <taxon>Bacillati</taxon>
        <taxon>Actinomycetota</taxon>
        <taxon>Actinomycetes</taxon>
        <taxon>Kitasatosporales</taxon>
        <taxon>Streptomycetaceae</taxon>
        <taxon>Actinacidiphila</taxon>
    </lineage>
</organism>
<keyword evidence="1 2" id="KW-0456">Lyase</keyword>
<dbReference type="Gene3D" id="1.10.600.10">
    <property type="entry name" value="Farnesyl Diphosphate Synthase"/>
    <property type="match status" value="1"/>
</dbReference>
<sequence>MSTSTTSDTTGAFDIPSIPPIWCPFEARMHPDADGVADHLVEWARRSLLIRTPSAAERFHRAGFGRFSAAVYPRATQLHLVAEWQGHNWLADDQLDEGLTLADPKDRERVADQLLSQLPEDLSWLHLPVRRGTAGASHAASPLTAALSDLWHRTARPMSRAWRRRFVGHYRDFLAFTLLPHSARGRLTPPTLAAFVERRRQNSGCEMSFDLSAVATQTEVPAVVADSEPYRTVRRCANDVISWTNDIFSVRKEMARGDEDHLVAVLRRVHDTTWDEALARAVDMVKHRTGDFVIACDDLRDMRRLYGVDDFGWRAVTESLTDLEGWISGSLEWHRWSPRYRLVETTETGSVPSYIEPHVV</sequence>
<dbReference type="RefSeq" id="WP_069464540.1">
    <property type="nucleotide sequence ID" value="NZ_FODD01000022.1"/>
</dbReference>
<dbReference type="SUPFAM" id="SSF48576">
    <property type="entry name" value="Terpenoid synthases"/>
    <property type="match status" value="1"/>
</dbReference>
<dbReference type="AlphaFoldDB" id="A0A1H8NJD9"/>
<dbReference type="GO" id="GO:0046872">
    <property type="term" value="F:metal ion binding"/>
    <property type="evidence" value="ECO:0007669"/>
    <property type="project" value="UniProtKB-KW"/>
</dbReference>
<reference evidence="3 4" key="1">
    <citation type="submission" date="2016-10" db="EMBL/GenBank/DDBJ databases">
        <authorList>
            <person name="de Groot N.N."/>
        </authorList>
    </citation>
    <scope>NUCLEOTIDE SEQUENCE [LARGE SCALE GENOMIC DNA]</scope>
    <source>
        <strain evidence="3 4">CGMCC 4.2026</strain>
    </source>
</reference>
<dbReference type="PANTHER" id="PTHR35201">
    <property type="entry name" value="TERPENE SYNTHASE"/>
    <property type="match status" value="1"/>
</dbReference>
<dbReference type="InterPro" id="IPR008949">
    <property type="entry name" value="Isoprenoid_synthase_dom_sf"/>
</dbReference>
<proteinExistence type="inferred from homology"/>
<gene>
    <name evidence="3" type="ORF">SAMN05216267_1022110</name>
</gene>
<dbReference type="EC" id="4.2.3.-" evidence="2"/>
<dbReference type="Pfam" id="PF19086">
    <property type="entry name" value="Terpene_syn_C_2"/>
    <property type="match status" value="1"/>
</dbReference>
<protein>
    <recommendedName>
        <fullName evidence="2">Terpene synthase</fullName>
        <ecNumber evidence="2">4.2.3.-</ecNumber>
    </recommendedName>
</protein>
<keyword evidence="4" id="KW-1185">Reference proteome</keyword>
<evidence type="ECO:0000313" key="4">
    <source>
        <dbReference type="Proteomes" id="UP000181951"/>
    </source>
</evidence>
<dbReference type="PANTHER" id="PTHR35201:SF4">
    <property type="entry name" value="BETA-PINACENE SYNTHASE-RELATED"/>
    <property type="match status" value="1"/>
</dbReference>
<evidence type="ECO:0000313" key="3">
    <source>
        <dbReference type="EMBL" id="SEO29841.1"/>
    </source>
</evidence>
<keyword evidence="2" id="KW-0479">Metal-binding</keyword>
<dbReference type="STRING" id="310780.SAMN05216267_1022110"/>
<dbReference type="EMBL" id="FODD01000022">
    <property type="protein sequence ID" value="SEO29841.1"/>
    <property type="molecule type" value="Genomic_DNA"/>
</dbReference>
<comment type="similarity">
    <text evidence="2">Belongs to the terpene synthase family.</text>
</comment>
<keyword evidence="2" id="KW-0460">Magnesium</keyword>
<dbReference type="Proteomes" id="UP000181951">
    <property type="component" value="Unassembled WGS sequence"/>
</dbReference>
<dbReference type="GO" id="GO:0010333">
    <property type="term" value="F:terpene synthase activity"/>
    <property type="evidence" value="ECO:0007669"/>
    <property type="project" value="InterPro"/>
</dbReference>
<dbReference type="InterPro" id="IPR034686">
    <property type="entry name" value="Terpene_cyclase-like_2"/>
</dbReference>
<evidence type="ECO:0000256" key="2">
    <source>
        <dbReference type="RuleBase" id="RU366034"/>
    </source>
</evidence>
<dbReference type="OrthoDB" id="3676909at2"/>
<evidence type="ECO:0000256" key="1">
    <source>
        <dbReference type="ARBA" id="ARBA00023239"/>
    </source>
</evidence>
<accession>A0A1H8NJD9</accession>
<comment type="cofactor">
    <cofactor evidence="2">
        <name>Mg(2+)</name>
        <dbReference type="ChEBI" id="CHEBI:18420"/>
    </cofactor>
</comment>
<dbReference type="SFLD" id="SFLDS00005">
    <property type="entry name" value="Isoprenoid_Synthase_Type_I"/>
    <property type="match status" value="1"/>
</dbReference>